<comment type="caution">
    <text evidence="10">The sequence shown here is derived from an EMBL/GenBank/DDBJ whole genome shotgun (WGS) entry which is preliminary data.</text>
</comment>
<dbReference type="GO" id="GO:0071555">
    <property type="term" value="P:cell wall organization"/>
    <property type="evidence" value="ECO:0007669"/>
    <property type="project" value="UniProtKB-UniRule"/>
</dbReference>
<dbReference type="InterPro" id="IPR036366">
    <property type="entry name" value="PGBDSf"/>
</dbReference>
<accession>A0A4V2G4N8</accession>
<evidence type="ECO:0000256" key="3">
    <source>
        <dbReference type="ARBA" id="ARBA00022679"/>
    </source>
</evidence>
<evidence type="ECO:0000256" key="4">
    <source>
        <dbReference type="ARBA" id="ARBA00022960"/>
    </source>
</evidence>
<keyword evidence="3" id="KW-0808">Transferase</keyword>
<keyword evidence="11" id="KW-1185">Reference proteome</keyword>
<evidence type="ECO:0000313" key="10">
    <source>
        <dbReference type="EMBL" id="RZU41656.1"/>
    </source>
</evidence>
<dbReference type="InterPro" id="IPR038063">
    <property type="entry name" value="Transpep_catalytic_dom"/>
</dbReference>
<proteinExistence type="inferred from homology"/>
<dbReference type="RefSeq" id="WP_130419536.1">
    <property type="nucleotide sequence ID" value="NZ_SHKW01000001.1"/>
</dbReference>
<feature type="active site" description="Proton donor/acceptor" evidence="7">
    <location>
        <position position="458"/>
    </location>
</feature>
<keyword evidence="4 7" id="KW-0133">Cell shape</keyword>
<dbReference type="AlphaFoldDB" id="A0A4V2G4N8"/>
<protein>
    <submittedName>
        <fullName evidence="10">Murein L,D-transpeptidase YcbB/YkuD</fullName>
    </submittedName>
</protein>
<dbReference type="Proteomes" id="UP000292958">
    <property type="component" value="Unassembled WGS sequence"/>
</dbReference>
<feature type="compositionally biased region" description="Pro residues" evidence="8">
    <location>
        <begin position="564"/>
        <end position="577"/>
    </location>
</feature>
<reference evidence="10 11" key="1">
    <citation type="submission" date="2019-02" db="EMBL/GenBank/DDBJ databases">
        <title>Genomic Encyclopedia of Archaeal and Bacterial Type Strains, Phase II (KMG-II): from individual species to whole genera.</title>
        <authorList>
            <person name="Goeker M."/>
        </authorList>
    </citation>
    <scope>NUCLEOTIDE SEQUENCE [LARGE SCALE GENOMIC DNA]</scope>
    <source>
        <strain evidence="10 11">DSM 18101</strain>
    </source>
</reference>
<name>A0A4V2G4N8_9BACT</name>
<keyword evidence="5 7" id="KW-0573">Peptidoglycan synthesis</keyword>
<sequence>MKVTLRSAGTVCALTLLLCLSGCHRHRKTTSAPNSTDYSDNIETLVASRKLSFLRWPNVSDYQPLIKSFYDDRNNEIAWTRDGKPTPAARGFIQAFADAASKGLSPEDYDSSRWSSRIQALSSSKEDSITQFDVAMTVSVMRFISDLRIGRINPQHFNFGIDVANKKYNLAEFVSDHAVDVTDVPQLLSTVEPDSDLYRRTEQALAHYIELARLQPTSAAANPLPMVTKPLKTGDPYPAGNELEQRLVFEEDGHVTAADQNEDPKQIVTKAATEGLKAYQERHGLTVDGRLTPETVKSLNVPMSRRVQQLQDALERWRWLPEPYLNPRLMVNLPEFVLRGYSPDHKLDFTMKVVVGKVVDEHQTPVFAHMMRYLVFRPYWNVPTDIARKELVPKMSANRSYLDSHNFEVINTKGQVIPAYTVKQVAQGGLMVREKPGPKNSLGLIKFMFPNQYDIYLHSTPATELFNRTRRDFSHGCVRVQKPDELAAWLLEGQKDKDGQDWNLDKVREALNSGPDNHQVNLKTPVPIVLFYVTAEVEEDGHVHFFDDIYGYDDKMQQVLQKGPPYPIRPDPAIPKPKPGDTV</sequence>
<dbReference type="PANTHER" id="PTHR41533:SF2">
    <property type="entry name" value="BLR7131 PROTEIN"/>
    <property type="match status" value="1"/>
</dbReference>
<evidence type="ECO:0000256" key="7">
    <source>
        <dbReference type="PROSITE-ProRule" id="PRU01373"/>
    </source>
</evidence>
<evidence type="ECO:0000256" key="8">
    <source>
        <dbReference type="SAM" id="MobiDB-lite"/>
    </source>
</evidence>
<evidence type="ECO:0000256" key="5">
    <source>
        <dbReference type="ARBA" id="ARBA00022984"/>
    </source>
</evidence>
<gene>
    <name evidence="10" type="ORF">BDD14_3182</name>
</gene>
<dbReference type="PROSITE" id="PS52029">
    <property type="entry name" value="LD_TPASE"/>
    <property type="match status" value="1"/>
</dbReference>
<dbReference type="EMBL" id="SHKW01000001">
    <property type="protein sequence ID" value="RZU41656.1"/>
    <property type="molecule type" value="Genomic_DNA"/>
</dbReference>
<dbReference type="InterPro" id="IPR036365">
    <property type="entry name" value="PGBD-like_sf"/>
</dbReference>
<dbReference type="UniPathway" id="UPA00219"/>
<dbReference type="GO" id="GO:0016740">
    <property type="term" value="F:transferase activity"/>
    <property type="evidence" value="ECO:0007669"/>
    <property type="project" value="UniProtKB-KW"/>
</dbReference>
<dbReference type="Pfam" id="PF03734">
    <property type="entry name" value="YkuD"/>
    <property type="match status" value="1"/>
</dbReference>
<dbReference type="InterPro" id="IPR002477">
    <property type="entry name" value="Peptidoglycan-bd-like"/>
</dbReference>
<comment type="similarity">
    <text evidence="2">Belongs to the YkuD family.</text>
</comment>
<evidence type="ECO:0000259" key="9">
    <source>
        <dbReference type="PROSITE" id="PS52029"/>
    </source>
</evidence>
<dbReference type="Gene3D" id="1.10.101.10">
    <property type="entry name" value="PGBD-like superfamily/PGBD"/>
    <property type="match status" value="1"/>
</dbReference>
<evidence type="ECO:0000256" key="1">
    <source>
        <dbReference type="ARBA" id="ARBA00004752"/>
    </source>
</evidence>
<dbReference type="Pfam" id="PF01471">
    <property type="entry name" value="PG_binding_1"/>
    <property type="match status" value="1"/>
</dbReference>
<organism evidence="10 11">
    <name type="scientific">Edaphobacter modestus</name>
    <dbReference type="NCBI Taxonomy" id="388466"/>
    <lineage>
        <taxon>Bacteria</taxon>
        <taxon>Pseudomonadati</taxon>
        <taxon>Acidobacteriota</taxon>
        <taxon>Terriglobia</taxon>
        <taxon>Terriglobales</taxon>
        <taxon>Acidobacteriaceae</taxon>
        <taxon>Edaphobacter</taxon>
    </lineage>
</organism>
<dbReference type="InterPro" id="IPR045380">
    <property type="entry name" value="LD_TPept_scaffold_dom"/>
</dbReference>
<feature type="region of interest" description="Disordered" evidence="8">
    <location>
        <begin position="563"/>
        <end position="583"/>
    </location>
</feature>
<dbReference type="SUPFAM" id="SSF141523">
    <property type="entry name" value="L,D-transpeptidase catalytic domain-like"/>
    <property type="match status" value="1"/>
</dbReference>
<evidence type="ECO:0000256" key="6">
    <source>
        <dbReference type="ARBA" id="ARBA00023316"/>
    </source>
</evidence>
<keyword evidence="6 7" id="KW-0961">Cell wall biogenesis/degradation</keyword>
<dbReference type="GO" id="GO:0009252">
    <property type="term" value="P:peptidoglycan biosynthetic process"/>
    <property type="evidence" value="ECO:0007669"/>
    <property type="project" value="UniProtKB-UniPathway"/>
</dbReference>
<feature type="active site" description="Nucleophile" evidence="7">
    <location>
        <position position="477"/>
    </location>
</feature>
<dbReference type="OrthoDB" id="9778545at2"/>
<evidence type="ECO:0000313" key="11">
    <source>
        <dbReference type="Proteomes" id="UP000292958"/>
    </source>
</evidence>
<dbReference type="InterPro" id="IPR005490">
    <property type="entry name" value="LD_TPept_cat_dom"/>
</dbReference>
<dbReference type="CDD" id="cd16913">
    <property type="entry name" value="YkuD_like"/>
    <property type="match status" value="1"/>
</dbReference>
<evidence type="ECO:0000256" key="2">
    <source>
        <dbReference type="ARBA" id="ARBA00005992"/>
    </source>
</evidence>
<dbReference type="GO" id="GO:0004180">
    <property type="term" value="F:carboxypeptidase activity"/>
    <property type="evidence" value="ECO:0007669"/>
    <property type="project" value="UniProtKB-ARBA"/>
</dbReference>
<dbReference type="SUPFAM" id="SSF47090">
    <property type="entry name" value="PGBD-like"/>
    <property type="match status" value="1"/>
</dbReference>
<feature type="domain" description="L,D-TPase catalytic" evidence="9">
    <location>
        <begin position="327"/>
        <end position="505"/>
    </location>
</feature>
<dbReference type="InterPro" id="IPR052905">
    <property type="entry name" value="LD-transpeptidase_YkuD-like"/>
</dbReference>
<dbReference type="Gene3D" id="2.40.440.10">
    <property type="entry name" value="L,D-transpeptidase catalytic domain-like"/>
    <property type="match status" value="1"/>
</dbReference>
<dbReference type="PANTHER" id="PTHR41533">
    <property type="entry name" value="L,D-TRANSPEPTIDASE HI_1667-RELATED"/>
    <property type="match status" value="1"/>
</dbReference>
<comment type="pathway">
    <text evidence="1 7">Cell wall biogenesis; peptidoglycan biosynthesis.</text>
</comment>
<dbReference type="Pfam" id="PF20142">
    <property type="entry name" value="Scaffold"/>
    <property type="match status" value="1"/>
</dbReference>
<dbReference type="GO" id="GO:0008360">
    <property type="term" value="P:regulation of cell shape"/>
    <property type="evidence" value="ECO:0007669"/>
    <property type="project" value="UniProtKB-UniRule"/>
</dbReference>